<dbReference type="RefSeq" id="WP_139223514.1">
    <property type="nucleotide sequence ID" value="NZ_FOSN01000003.1"/>
</dbReference>
<gene>
    <name evidence="2" type="ORF">SAMN05444581_10353</name>
</gene>
<dbReference type="SUPFAM" id="SSF51126">
    <property type="entry name" value="Pectin lyase-like"/>
    <property type="match status" value="1"/>
</dbReference>
<feature type="signal peptide" evidence="1">
    <location>
        <begin position="1"/>
        <end position="30"/>
    </location>
</feature>
<dbReference type="AlphaFoldDB" id="A0A1I3XF25"/>
<dbReference type="EMBL" id="FOSN01000003">
    <property type="protein sequence ID" value="SFK17691.1"/>
    <property type="molecule type" value="Genomic_DNA"/>
</dbReference>
<dbReference type="InterPro" id="IPR012334">
    <property type="entry name" value="Pectin_lyas_fold"/>
</dbReference>
<evidence type="ECO:0000313" key="2">
    <source>
        <dbReference type="EMBL" id="SFK17691.1"/>
    </source>
</evidence>
<accession>A0A1I3XF25</accession>
<feature type="chain" id="PRO_5011606930" evidence="1">
    <location>
        <begin position="31"/>
        <end position="1037"/>
    </location>
</feature>
<dbReference type="PANTHER" id="PTHR36453">
    <property type="entry name" value="SECRETED PROTEIN-RELATED"/>
    <property type="match status" value="1"/>
</dbReference>
<dbReference type="STRING" id="1612308.SAMN05444581_10353"/>
<evidence type="ECO:0000313" key="3">
    <source>
        <dbReference type="Proteomes" id="UP000198755"/>
    </source>
</evidence>
<evidence type="ECO:0000256" key="1">
    <source>
        <dbReference type="SAM" id="SignalP"/>
    </source>
</evidence>
<name>A0A1I3XF25_9HYPH</name>
<organism evidence="2 3">
    <name type="scientific">Methylocapsa palsarum</name>
    <dbReference type="NCBI Taxonomy" id="1612308"/>
    <lineage>
        <taxon>Bacteria</taxon>
        <taxon>Pseudomonadati</taxon>
        <taxon>Pseudomonadota</taxon>
        <taxon>Alphaproteobacteria</taxon>
        <taxon>Hyphomicrobiales</taxon>
        <taxon>Beijerinckiaceae</taxon>
        <taxon>Methylocapsa</taxon>
    </lineage>
</organism>
<proteinExistence type="predicted"/>
<sequence length="1037" mass="110090">MLIARHAIAYLAIGCLAIACLALQPVAASAQEKDARPSPGVPKADVYVSPSGSDACNGSRAGPGKDGFPNCPVATLDKARAIIRAKISANPAASYLVLLRGGHYFQTGPVVFNTLDKVADAGANGAPQTNYVTYAQYLSEVPVIDGGRLVTGWTVRPDGVWTAKAPGTFPATGANAANYFAYMWAEGPAGEHRIWHPVRPQRGDHDWFHVESAQPATYGAGVQVSQSAAFNAFSPNITVENGFAFCGGTRVRFGGAPPAPFVAGKPYLSMNCPTNNTLQLREEGSSARIIPQASGSAPIYYDEVRALYYGDESNPIPRVNVFGVNAGGNCAAISGSADTVSSPAFTVSRMSGAAPFDAKMTQITIAGVSYTIASVLDDSHLVVTSDPGVQKGAAFSSAPSAEACASWPLTGDEKIELGNIGRHVYPVAHISGQAVTLTSHSFAAVDSSQHNVLIAGSPWRRMNFETDCCAPGEMYLNRKTGALTYRPLAGETPANTTIYAPYAKSLVRISNSRNDGSPVSASALAGNLRFSGLQFKHTNTSVFTREVSPMGATGGMSDGMAAAYIGYPAFALLGSHNVVVDHAVFSGLSEGAFAGVLGSNYWTISNSTFRDIGTYGVLGGGGYSQYVDGTFRGGDLPQTPFWKHYAEQAYGANNVNDGHFTISNNRFEQTGVLQSGPASIALLAWDHATVTHNSVIDAARWAYVLGISVIDNSMARIETRSGVFTYNRADDCGTERTIYGLRVPGAGLSSDFGCWYSAGSLGGDNVTPSHRTVEHHNVINGAWSSKWPTTQSGSLTPTGFDGVSCYFDLNTSFGIDFYQNICSGSQNRMLQWTGMWNDSFHDNIFYANYTRGLQATGREPRVGNLIMLPAKQFTTAGTYSGVQPWAVFQKNIVSFNMNDPAKPAWVDGWGAIAGNPANLGKNWSPREISTASNLYYRADAPLTHFGQSTPFEAWQAAPDEHTGATQDIGSIVQKDPNFADTSWRSHQLFKSSPSEGSVLCADRTHGEQYSPACALPGASASPETGFMLWDPTTAGAH</sequence>
<dbReference type="InterPro" id="IPR011050">
    <property type="entry name" value="Pectin_lyase_fold/virulence"/>
</dbReference>
<keyword evidence="1" id="KW-0732">Signal</keyword>
<dbReference type="PANTHER" id="PTHR36453:SF1">
    <property type="entry name" value="RIGHT HANDED BETA HELIX DOMAIN-CONTAINING PROTEIN"/>
    <property type="match status" value="1"/>
</dbReference>
<dbReference type="PROSITE" id="PS51257">
    <property type="entry name" value="PROKAR_LIPOPROTEIN"/>
    <property type="match status" value="1"/>
</dbReference>
<protein>
    <submittedName>
        <fullName evidence="2">Right handed beta helix region</fullName>
    </submittedName>
</protein>
<dbReference type="Proteomes" id="UP000198755">
    <property type="component" value="Unassembled WGS sequence"/>
</dbReference>
<dbReference type="Gene3D" id="2.160.20.10">
    <property type="entry name" value="Single-stranded right-handed beta-helix, Pectin lyase-like"/>
    <property type="match status" value="2"/>
</dbReference>
<dbReference type="OrthoDB" id="227157at2"/>
<reference evidence="2 3" key="1">
    <citation type="submission" date="2016-10" db="EMBL/GenBank/DDBJ databases">
        <authorList>
            <person name="de Groot N.N."/>
        </authorList>
    </citation>
    <scope>NUCLEOTIDE SEQUENCE [LARGE SCALE GENOMIC DNA]</scope>
    <source>
        <strain evidence="2 3">NE2</strain>
    </source>
</reference>
<keyword evidence="3" id="KW-1185">Reference proteome</keyword>